<organism evidence="2 3">
    <name type="scientific">Fructobacillus fructosus</name>
    <dbReference type="NCBI Taxonomy" id="1631"/>
    <lineage>
        <taxon>Bacteria</taxon>
        <taxon>Bacillati</taxon>
        <taxon>Bacillota</taxon>
        <taxon>Bacilli</taxon>
        <taxon>Lactobacillales</taxon>
        <taxon>Lactobacillaceae</taxon>
        <taxon>Fructobacillus</taxon>
    </lineage>
</organism>
<dbReference type="EMBL" id="CAUZLR010000007">
    <property type="protein sequence ID" value="CAK1247504.1"/>
    <property type="molecule type" value="Genomic_DNA"/>
</dbReference>
<evidence type="ECO:0000313" key="3">
    <source>
        <dbReference type="Proteomes" id="UP001314261"/>
    </source>
</evidence>
<gene>
    <name evidence="2" type="ORF">R54839_PPFHFPJH_01196</name>
</gene>
<name>A0ABM9MXR4_9LACO</name>
<evidence type="ECO:0000256" key="1">
    <source>
        <dbReference type="SAM" id="Phobius"/>
    </source>
</evidence>
<dbReference type="PANTHER" id="PTHR40078">
    <property type="entry name" value="INTEGRAL MEMBRANE PROTEIN-RELATED"/>
    <property type="match status" value="1"/>
</dbReference>
<feature type="transmembrane region" description="Helical" evidence="1">
    <location>
        <begin position="172"/>
        <end position="201"/>
    </location>
</feature>
<proteinExistence type="predicted"/>
<dbReference type="Proteomes" id="UP001314261">
    <property type="component" value="Unassembled WGS sequence"/>
</dbReference>
<keyword evidence="1" id="KW-0812">Transmembrane</keyword>
<evidence type="ECO:0000313" key="2">
    <source>
        <dbReference type="EMBL" id="CAK1247504.1"/>
    </source>
</evidence>
<feature type="transmembrane region" description="Helical" evidence="1">
    <location>
        <begin position="56"/>
        <end position="78"/>
    </location>
</feature>
<dbReference type="InterPro" id="IPR038750">
    <property type="entry name" value="YczE/YyaS-like"/>
</dbReference>
<sequence>MLNHDGQYFELSFKQFLFYFILSLTLDALGNGLSVSTNLGSAPWTAGAANLANLTGLPITLFLALTTVLVAIANMFFAHKLDWRRFFGNILFGLLFSFLAGFFTGFFNLFHLVAYPLWAKIILDMIGLTTIGIGISIYQRVNVILHPIDDLTNILRFSYFHGSAPKAQMSNFVVGIMISLVCWLLSGTVVALNIGTAFAFFCQGPIIAWSDRHIFPMLVHGNLDKSHKDIPQQPH</sequence>
<feature type="transmembrane region" description="Helical" evidence="1">
    <location>
        <begin position="90"/>
        <end position="111"/>
    </location>
</feature>
<protein>
    <submittedName>
        <fullName evidence="2">Uncharacterized membrane protein YczE (YczE)</fullName>
    </submittedName>
</protein>
<dbReference type="Pfam" id="PF19700">
    <property type="entry name" value="DUF6198"/>
    <property type="match status" value="1"/>
</dbReference>
<keyword evidence="1" id="KW-0472">Membrane</keyword>
<dbReference type="RefSeq" id="WP_248657141.1">
    <property type="nucleotide sequence ID" value="NZ_CAUZLK010000006.1"/>
</dbReference>
<accession>A0ABM9MXR4</accession>
<reference evidence="2 3" key="1">
    <citation type="submission" date="2023-10" db="EMBL/GenBank/DDBJ databases">
        <authorList>
            <person name="Botero Cardona J."/>
        </authorList>
    </citation>
    <scope>NUCLEOTIDE SEQUENCE [LARGE SCALE GENOMIC DNA]</scope>
    <source>
        <strain evidence="2 3">R-54839</strain>
    </source>
</reference>
<keyword evidence="3" id="KW-1185">Reference proteome</keyword>
<feature type="transmembrane region" description="Helical" evidence="1">
    <location>
        <begin position="16"/>
        <end position="36"/>
    </location>
</feature>
<keyword evidence="1" id="KW-1133">Transmembrane helix</keyword>
<feature type="transmembrane region" description="Helical" evidence="1">
    <location>
        <begin position="117"/>
        <end position="138"/>
    </location>
</feature>
<dbReference type="PANTHER" id="PTHR40078:SF1">
    <property type="entry name" value="INTEGRAL MEMBRANE PROTEIN"/>
    <property type="match status" value="1"/>
</dbReference>
<comment type="caution">
    <text evidence="2">The sequence shown here is derived from an EMBL/GenBank/DDBJ whole genome shotgun (WGS) entry which is preliminary data.</text>
</comment>